<dbReference type="Proteomes" id="UP000199589">
    <property type="component" value="Unassembled WGS sequence"/>
</dbReference>
<dbReference type="RefSeq" id="WP_072693391.1">
    <property type="nucleotide sequence ID" value="NZ_FOSJ01000016.1"/>
</dbReference>
<sequence>MKLFKDWSHIVLKSTVFLVIPIALLMHFYYGIRFLEADALQWIVYLLYILLIYRWTIDIYRKIQKKVEVQSFSGLEQLITKYKWKVIERRVHRLIVRPRFDFPFNKLFNGKVEVIYANQQVTMIGQKYYVDILKKNLQGKNSFANGKIVTGLKIAFVLFILAAPVLQGRNLVWEWKVYQHNAAAESMSTVSGLDHNGLGNTVENTNNYGYAVENEDHVFYVEDSLNLVRTNQLFEQKTYLSEQTQGIGIDELNIVGEWLYYTRGEELIRSRFDGSEREIIYNLSYSSDIHIYENWIYFINFNEDSALYKMDLNGGQLQKMMDGEIQDLALYGEFLYVSHQNEAGQSVVERMTLDGQYTDVVLEASARALVKREDEYYYVGENDRLYRNQLNSSTHPELIIDERVAYYTIHENQLYYSPYQAEMGHEGKGIYQTDLSGAEPARKLSEDTIEGLFKIKSALLYNAVNEQSGESTVQQLDTETGESKTL</sequence>
<feature type="domain" description="Prolow-density lipoprotein receptor-related protein 1-like beta-propeller" evidence="2">
    <location>
        <begin position="200"/>
        <end position="468"/>
    </location>
</feature>
<dbReference type="InterPro" id="IPR053369">
    <property type="entry name" value="SrfA-induced_signal"/>
</dbReference>
<reference evidence="4" key="1">
    <citation type="submission" date="2016-10" db="EMBL/GenBank/DDBJ databases">
        <authorList>
            <person name="Varghese N."/>
            <person name="Submissions S."/>
        </authorList>
    </citation>
    <scope>NUCLEOTIDE SEQUENCE [LARGE SCALE GENOMIC DNA]</scope>
    <source>
        <strain evidence="4">DSM 16108</strain>
    </source>
</reference>
<dbReference type="AlphaFoldDB" id="A0A1I3XS54"/>
<evidence type="ECO:0000256" key="1">
    <source>
        <dbReference type="SAM" id="Phobius"/>
    </source>
</evidence>
<evidence type="ECO:0000313" key="4">
    <source>
        <dbReference type="Proteomes" id="UP000199589"/>
    </source>
</evidence>
<gene>
    <name evidence="3" type="ORF">SAMN04488569_101634</name>
</gene>
<dbReference type="OrthoDB" id="1889751at2"/>
<evidence type="ECO:0000313" key="3">
    <source>
        <dbReference type="EMBL" id="SFK22159.1"/>
    </source>
</evidence>
<dbReference type="Pfam" id="PF16472">
    <property type="entry name" value="DUF5050"/>
    <property type="match status" value="1"/>
</dbReference>
<proteinExistence type="predicted"/>
<feature type="transmembrane region" description="Helical" evidence="1">
    <location>
        <begin position="148"/>
        <end position="166"/>
    </location>
</feature>
<keyword evidence="4" id="KW-1185">Reference proteome</keyword>
<keyword evidence="1" id="KW-0472">Membrane</keyword>
<feature type="transmembrane region" description="Helical" evidence="1">
    <location>
        <begin position="12"/>
        <end position="33"/>
    </location>
</feature>
<name>A0A1I3XS54_9LACT</name>
<dbReference type="EMBL" id="FOSJ01000016">
    <property type="protein sequence ID" value="SFK22159.1"/>
    <property type="molecule type" value="Genomic_DNA"/>
</dbReference>
<keyword evidence="1" id="KW-0812">Transmembrane</keyword>
<keyword evidence="1" id="KW-1133">Transmembrane helix</keyword>
<accession>A0A1I3XS54</accession>
<dbReference type="InterPro" id="IPR032485">
    <property type="entry name" value="LRP1-like_beta_prop"/>
</dbReference>
<dbReference type="PANTHER" id="PTHR32256:SF17">
    <property type="entry name" value="EGF-LIKE DOMAIN-CONTAINING PROTEIN"/>
    <property type="match status" value="1"/>
</dbReference>
<protein>
    <recommendedName>
        <fullName evidence="2">Prolow-density lipoprotein receptor-related protein 1-like beta-propeller domain-containing protein</fullName>
    </recommendedName>
</protein>
<feature type="transmembrane region" description="Helical" evidence="1">
    <location>
        <begin position="39"/>
        <end position="56"/>
    </location>
</feature>
<evidence type="ECO:0000259" key="2">
    <source>
        <dbReference type="Pfam" id="PF16472"/>
    </source>
</evidence>
<organism evidence="3 4">
    <name type="scientific">Marinilactibacillus piezotolerans</name>
    <dbReference type="NCBI Taxonomy" id="258723"/>
    <lineage>
        <taxon>Bacteria</taxon>
        <taxon>Bacillati</taxon>
        <taxon>Bacillota</taxon>
        <taxon>Bacilli</taxon>
        <taxon>Lactobacillales</taxon>
        <taxon>Carnobacteriaceae</taxon>
        <taxon>Marinilactibacillus</taxon>
    </lineage>
</organism>
<dbReference type="PANTHER" id="PTHR32256">
    <property type="match status" value="1"/>
</dbReference>
<dbReference type="STRING" id="258723.GCA_900169305_01272"/>
<dbReference type="SUPFAM" id="SSF63825">
    <property type="entry name" value="YWTD domain"/>
    <property type="match status" value="1"/>
</dbReference>